<feature type="compositionally biased region" description="Pro residues" evidence="1">
    <location>
        <begin position="58"/>
        <end position="67"/>
    </location>
</feature>
<feature type="compositionally biased region" description="Low complexity" evidence="1">
    <location>
        <begin position="168"/>
        <end position="182"/>
    </location>
</feature>
<feature type="compositionally biased region" description="Basic residues" evidence="1">
    <location>
        <begin position="1"/>
        <end position="24"/>
    </location>
</feature>
<dbReference type="EMBL" id="CP076749">
    <property type="protein sequence ID" value="QWW21559.1"/>
    <property type="molecule type" value="Genomic_DNA"/>
</dbReference>
<evidence type="ECO:0000313" key="2">
    <source>
        <dbReference type="EMBL" id="QWW21559.1"/>
    </source>
</evidence>
<accession>A0A8F2VXB8</accession>
<feature type="compositionally biased region" description="Low complexity" evidence="1">
    <location>
        <begin position="26"/>
        <end position="36"/>
    </location>
</feature>
<feature type="compositionally biased region" description="Pro residues" evidence="1">
    <location>
        <begin position="135"/>
        <end position="154"/>
    </location>
</feature>
<dbReference type="InterPro" id="IPR051236">
    <property type="entry name" value="HAT_RTT109-like"/>
</dbReference>
<feature type="compositionally biased region" description="Basic residues" evidence="1">
    <location>
        <begin position="46"/>
        <end position="56"/>
    </location>
</feature>
<feature type="compositionally biased region" description="Pro residues" evidence="1">
    <location>
        <begin position="91"/>
        <end position="117"/>
    </location>
</feature>
<reference evidence="2" key="1">
    <citation type="submission" date="2021-06" db="EMBL/GenBank/DDBJ databases">
        <title>Candida auris outbreak in lebanese hospital.</title>
        <authorList>
            <person name="Finianos M."/>
        </authorList>
    </citation>
    <scope>NUCLEOTIDE SEQUENCE</scope>
    <source>
        <strain evidence="2">CA7LBN</strain>
    </source>
</reference>
<name>A0A8F2VXB8_CANAR</name>
<protein>
    <submittedName>
        <fullName evidence="2">Uncharacterized protein</fullName>
    </submittedName>
</protein>
<proteinExistence type="predicted"/>
<sequence length="909" mass="104121">MKSPGRNKYKSRRHHHNGHHHGHGHGPFPFHSHGPFGPFGPFGPPAHHRHKKHGHHWPPQPPPPPPFYHHHHSHGSPPPPPPHGPWGSSLTPPPFAFSYPPGAPPPPHSPHPPPPASPAQNYEEHGRNGFYHHFPGPPPPPLPPPPHLPPPPFAFSPRASYDFRSCSEETTSTSTSSPMSKKGTTESADPEPFTRAELQSHELPPWSVLNEILSYYFVFCHPNDQLFSNKAAFIQSLFLRHDAALLHAIISRVCCVKKWPIEAHEREWVNRTYKYMDMLDDHGMLVCYAILRKTPFIRDDPIRHKEVVSKFLEVIKNNNYIQILTKEESMNKRKTIDNGIKVRAIWGFWADSNLVNENNEYSDRLKHIFPLPVPNESYRKGPVAARFTWNEIEKGIYNDYTSYIKALSDLQDARDGQAVQRESKLCYYLEDYFDITEGRVCINSHMASAKCIYSQAQIINKLRSINLDDPPERLTSSHWTSLGAITDEMQEICNVIETVRGRGQCEHKLVAYGVTSMDGGDWKTSSDFVSSGSEAWAKAGDAIVLSVFHAISIVPKIISLVKDANTEDIQVELREKLHSDRLHKQFRTLDEFAGFRSTIPAYRFETSESLTRDVHIKAIHSHNDYWRKRPLLDALSWGVVSVEGDIWHFNETYTVSDTVTETTQEFKNSEIYVGHNQVYLAPQNTLNSLYLDPLYYFLEGANKEFSVPILEKFDSKFSVFYDAPEVPLFFWLDLKTEGHELYDKLKPYLDRFIKKNYLARYDSANNKHLDGPIVLTLTGDVPWDMIDQESQSGQTRYVYADCPLQNFSDDTSDEDWKRYERSCKLASASLQQLLGEDLYKSAVRGDLKEAHQNKLKSYFDKAHEHNIKTRIWGGVDWPIYVRDSHWKTLWSLGCDLINADDLKAAATLF</sequence>
<dbReference type="PANTHER" id="PTHR31571:SF1">
    <property type="entry name" value="ALTERED INHERITANCE OF MITOCHONDRIA PROTEIN 6"/>
    <property type="match status" value="1"/>
</dbReference>
<dbReference type="AlphaFoldDB" id="A0A8F2VXB8"/>
<feature type="region of interest" description="Disordered" evidence="1">
    <location>
        <begin position="1"/>
        <end position="192"/>
    </location>
</feature>
<dbReference type="Proteomes" id="UP000825438">
    <property type="component" value="Chromosome I"/>
</dbReference>
<dbReference type="PANTHER" id="PTHR31571">
    <property type="entry name" value="ALTERED INHERITANCE OF MITOCHONDRIA PROTEIN 6"/>
    <property type="match status" value="1"/>
</dbReference>
<gene>
    <name evidence="2" type="ORF">CA7LBN_000305</name>
</gene>
<evidence type="ECO:0000256" key="1">
    <source>
        <dbReference type="SAM" id="MobiDB-lite"/>
    </source>
</evidence>
<organism evidence="2">
    <name type="scientific">Candidozyma auris</name>
    <name type="common">Yeast</name>
    <name type="synonym">Candida auris</name>
    <dbReference type="NCBI Taxonomy" id="498019"/>
    <lineage>
        <taxon>Eukaryota</taxon>
        <taxon>Fungi</taxon>
        <taxon>Dikarya</taxon>
        <taxon>Ascomycota</taxon>
        <taxon>Saccharomycotina</taxon>
        <taxon>Pichiomycetes</taxon>
        <taxon>Metschnikowiaceae</taxon>
        <taxon>Candidozyma</taxon>
    </lineage>
</organism>